<dbReference type="EMBL" id="AP024237">
    <property type="protein sequence ID" value="BCO36818.1"/>
    <property type="molecule type" value="Genomic_DNA"/>
</dbReference>
<accession>A0A2G8B484</accession>
<evidence type="ECO:0000313" key="1">
    <source>
        <dbReference type="EMBL" id="BCO36818.1"/>
    </source>
</evidence>
<evidence type="ECO:0000313" key="2">
    <source>
        <dbReference type="Proteomes" id="UP000595446"/>
    </source>
</evidence>
<name>A0A2G8B484_9MYCO</name>
<keyword evidence="2" id="KW-1185">Reference proteome</keyword>
<dbReference type="RefSeq" id="WP_048891602.1">
    <property type="nucleotide sequence ID" value="NZ_AP024237.1"/>
</dbReference>
<dbReference type="Proteomes" id="UP000595446">
    <property type="component" value="Chromosome"/>
</dbReference>
<gene>
    <name evidence="1" type="ORF">MHEC_32510</name>
</gene>
<dbReference type="OrthoDB" id="4762170at2"/>
<proteinExistence type="predicted"/>
<reference evidence="1 2" key="1">
    <citation type="submission" date="2020-12" db="EMBL/GenBank/DDBJ databases">
        <title>Complete genome sequence of Mycobacterium heckeshornense JCM 15655T, closely related to a pathogenic non-tuberculous mycobacterial species Mycobacterium xenopi.</title>
        <authorList>
            <person name="Yoshida M."/>
            <person name="Fukano H."/>
            <person name="Asakura T."/>
            <person name="Suzuki M."/>
            <person name="Hoshino Y."/>
        </authorList>
    </citation>
    <scope>NUCLEOTIDE SEQUENCE [LARGE SCALE GENOMIC DNA]</scope>
    <source>
        <strain evidence="1 2">JCM 15655</strain>
    </source>
</reference>
<organism evidence="1 2">
    <name type="scientific">Mycobacterium heckeshornense</name>
    <dbReference type="NCBI Taxonomy" id="110505"/>
    <lineage>
        <taxon>Bacteria</taxon>
        <taxon>Bacillati</taxon>
        <taxon>Actinomycetota</taxon>
        <taxon>Actinomycetes</taxon>
        <taxon>Mycobacteriales</taxon>
        <taxon>Mycobacteriaceae</taxon>
        <taxon>Mycobacterium</taxon>
    </lineage>
</organism>
<sequence>MNTVDRRKADGDRSRPHAAATPLTPSVAAAPTEPVILGRTRVTRTRRTVDLSPAQHRALDIWQRDAADRLGLARVTGQEVLSALVDQLLSDPKLSAQIIRTIRDRR</sequence>
<protein>
    <submittedName>
        <fullName evidence="1">Uncharacterized protein</fullName>
    </submittedName>
</protein>
<dbReference type="AlphaFoldDB" id="A0A2G8B484"/>